<dbReference type="SUPFAM" id="SSF49785">
    <property type="entry name" value="Galactose-binding domain-like"/>
    <property type="match status" value="2"/>
</dbReference>
<sequence>MKRSYFHLIYIVLFCLSCQKDIPAPAPFGPIPTENQLLWHELEYYAFIHFNMNTFTNKEWGDGSEKPSQFNPTELDTRQWARVAKDAGMTGIIITAKHHDGFCLWPSEYTEHTVKNSPWRNGKGDLIKELSEACKEYGLKLGIYLSPWDRNHAEYGRPEYVEVFHNQLKELLTNYGDVFEVWFDGANGGSGYYGGANESRTIDRKNYYNWNKTYALIKELQPNAVIFGDGGPGVRWVGNEEGWANETNWSLLRRDEVYPGYPKYVELRSGHEDGTHWVPAEVDVSIRPGWYYHPSEDVQVKSLEHLTKIYYESVGRNGSLLLNLPVDKRGLVHERDVEQLMALKKQLDRDFAKNLAKEASITATNIRGNGSKYRASRVTDGNGETYWATDDAVKEASITLTFEKPTEVNRILLEEYISLGQRVKAFTVEAKVDGEWKLIDSQTTIGDKRILRFDTVTASEIRVHIKAKAAITISNIELYRAPNLLTTPEINRSKEGEVTMKVADKNIDIYYTTDGSKPTANSKKYNAPFIINHPTRLNVIAYNPENGEQTTPKTVSLDISKKDWKVVDVSSGKIADAYRVIDDNPKTVWGSGESNRPNEVVIDLGSAYLLEGFTYMPLQGRWPYGIISNYEFSVSTNKRTWKTAATGEFGNIKNNPIEQIVTFKPLKARYIKLKGVKTVDDSKRISIGEIGVITKK</sequence>
<dbReference type="InterPro" id="IPR057739">
    <property type="entry name" value="Glyco_hydro_29_N"/>
</dbReference>
<proteinExistence type="inferred from homology"/>
<protein>
    <recommendedName>
        <fullName evidence="2">alpha-L-fucosidase</fullName>
        <ecNumber evidence="2">3.2.1.51</ecNumber>
    </recommendedName>
</protein>
<dbReference type="InterPro" id="IPR059177">
    <property type="entry name" value="GH29D-like_dom"/>
</dbReference>
<evidence type="ECO:0000256" key="2">
    <source>
        <dbReference type="ARBA" id="ARBA00012662"/>
    </source>
</evidence>
<keyword evidence="5" id="KW-0326">Glycosidase</keyword>
<organism evidence="7 8">
    <name type="scientific">Pseudotenacibaculum haliotis</name>
    <dbReference type="NCBI Taxonomy" id="1862138"/>
    <lineage>
        <taxon>Bacteria</taxon>
        <taxon>Pseudomonadati</taxon>
        <taxon>Bacteroidota</taxon>
        <taxon>Flavobacteriia</taxon>
        <taxon>Flavobacteriales</taxon>
        <taxon>Flavobacteriaceae</taxon>
        <taxon>Pseudotenacibaculum</taxon>
    </lineage>
</organism>
<gene>
    <name evidence="7" type="ORF">ACFSRZ_06780</name>
</gene>
<evidence type="ECO:0000313" key="8">
    <source>
        <dbReference type="Proteomes" id="UP001597508"/>
    </source>
</evidence>
<keyword evidence="8" id="KW-1185">Reference proteome</keyword>
<evidence type="ECO:0000259" key="6">
    <source>
        <dbReference type="PROSITE" id="PS50022"/>
    </source>
</evidence>
<dbReference type="InterPro" id="IPR000933">
    <property type="entry name" value="Glyco_hydro_29"/>
</dbReference>
<comment type="caution">
    <text evidence="7">The sequence shown here is derived from an EMBL/GenBank/DDBJ whole genome shotgun (WGS) entry which is preliminary data.</text>
</comment>
<dbReference type="PROSITE" id="PS50022">
    <property type="entry name" value="FA58C_3"/>
    <property type="match status" value="2"/>
</dbReference>
<dbReference type="Gene3D" id="3.20.20.80">
    <property type="entry name" value="Glycosidases"/>
    <property type="match status" value="1"/>
</dbReference>
<dbReference type="EC" id="3.2.1.51" evidence="2"/>
<dbReference type="InterPro" id="IPR017853">
    <property type="entry name" value="GH"/>
</dbReference>
<feature type="domain" description="F5/8 type C" evidence="6">
    <location>
        <begin position="344"/>
        <end position="481"/>
    </location>
</feature>
<name>A0ABW5LSH2_9FLAO</name>
<dbReference type="Pfam" id="PF13290">
    <property type="entry name" value="CHB_HEX_C_1"/>
    <property type="match status" value="1"/>
</dbReference>
<dbReference type="SMART" id="SM00812">
    <property type="entry name" value="Alpha_L_fucos"/>
    <property type="match status" value="1"/>
</dbReference>
<dbReference type="Proteomes" id="UP001597508">
    <property type="component" value="Unassembled WGS sequence"/>
</dbReference>
<evidence type="ECO:0000256" key="1">
    <source>
        <dbReference type="ARBA" id="ARBA00007951"/>
    </source>
</evidence>
<dbReference type="SUPFAM" id="SSF51445">
    <property type="entry name" value="(Trans)glycosidases"/>
    <property type="match status" value="1"/>
</dbReference>
<dbReference type="InterPro" id="IPR000421">
    <property type="entry name" value="FA58C"/>
</dbReference>
<dbReference type="InterPro" id="IPR008979">
    <property type="entry name" value="Galactose-bd-like_sf"/>
</dbReference>
<evidence type="ECO:0000256" key="3">
    <source>
        <dbReference type="ARBA" id="ARBA00022729"/>
    </source>
</evidence>
<evidence type="ECO:0000313" key="7">
    <source>
        <dbReference type="EMBL" id="MFD2567071.1"/>
    </source>
</evidence>
<dbReference type="Gene3D" id="2.60.120.260">
    <property type="entry name" value="Galactose-binding domain-like"/>
    <property type="match status" value="2"/>
</dbReference>
<dbReference type="EMBL" id="JBHULH010000003">
    <property type="protein sequence ID" value="MFD2567071.1"/>
    <property type="molecule type" value="Genomic_DNA"/>
</dbReference>
<evidence type="ECO:0000256" key="4">
    <source>
        <dbReference type="ARBA" id="ARBA00022801"/>
    </source>
</evidence>
<dbReference type="PANTHER" id="PTHR10030:SF37">
    <property type="entry name" value="ALPHA-L-FUCOSIDASE-RELATED"/>
    <property type="match status" value="1"/>
</dbReference>
<dbReference type="RefSeq" id="WP_379665781.1">
    <property type="nucleotide sequence ID" value="NZ_JBHULH010000003.1"/>
</dbReference>
<comment type="similarity">
    <text evidence="1">Belongs to the glycosyl hydrolase 29 family.</text>
</comment>
<accession>A0ABW5LSH2</accession>
<keyword evidence="3" id="KW-0732">Signal</keyword>
<keyword evidence="4" id="KW-0378">Hydrolase</keyword>
<evidence type="ECO:0000256" key="5">
    <source>
        <dbReference type="ARBA" id="ARBA00023295"/>
    </source>
</evidence>
<dbReference type="PANTHER" id="PTHR10030">
    <property type="entry name" value="ALPHA-L-FUCOSIDASE"/>
    <property type="match status" value="1"/>
</dbReference>
<feature type="domain" description="F5/8 type C" evidence="6">
    <location>
        <begin position="550"/>
        <end position="692"/>
    </location>
</feature>
<dbReference type="Pfam" id="PF00754">
    <property type="entry name" value="F5_F8_type_C"/>
    <property type="match status" value="2"/>
</dbReference>
<dbReference type="Pfam" id="PF01120">
    <property type="entry name" value="Alpha_L_fucos"/>
    <property type="match status" value="1"/>
</dbReference>
<reference evidence="8" key="1">
    <citation type="journal article" date="2019" name="Int. J. Syst. Evol. Microbiol.">
        <title>The Global Catalogue of Microorganisms (GCM) 10K type strain sequencing project: providing services to taxonomists for standard genome sequencing and annotation.</title>
        <authorList>
            <consortium name="The Broad Institute Genomics Platform"/>
            <consortium name="The Broad Institute Genome Sequencing Center for Infectious Disease"/>
            <person name="Wu L."/>
            <person name="Ma J."/>
        </authorList>
    </citation>
    <scope>NUCLEOTIDE SEQUENCE [LARGE SCALE GENOMIC DNA]</scope>
    <source>
        <strain evidence="8">KCTC 52127</strain>
    </source>
</reference>